<gene>
    <name evidence="1" type="ORF">M9H77_33990</name>
</gene>
<comment type="caution">
    <text evidence="1">The sequence shown here is derived from an EMBL/GenBank/DDBJ whole genome shotgun (WGS) entry which is preliminary data.</text>
</comment>
<evidence type="ECO:0000313" key="2">
    <source>
        <dbReference type="Proteomes" id="UP001060085"/>
    </source>
</evidence>
<keyword evidence="2" id="KW-1185">Reference proteome</keyword>
<protein>
    <submittedName>
        <fullName evidence="1">Uncharacterized protein</fullName>
    </submittedName>
</protein>
<organism evidence="1 2">
    <name type="scientific">Catharanthus roseus</name>
    <name type="common">Madagascar periwinkle</name>
    <name type="synonym">Vinca rosea</name>
    <dbReference type="NCBI Taxonomy" id="4058"/>
    <lineage>
        <taxon>Eukaryota</taxon>
        <taxon>Viridiplantae</taxon>
        <taxon>Streptophyta</taxon>
        <taxon>Embryophyta</taxon>
        <taxon>Tracheophyta</taxon>
        <taxon>Spermatophyta</taxon>
        <taxon>Magnoliopsida</taxon>
        <taxon>eudicotyledons</taxon>
        <taxon>Gunneridae</taxon>
        <taxon>Pentapetalae</taxon>
        <taxon>asterids</taxon>
        <taxon>lamiids</taxon>
        <taxon>Gentianales</taxon>
        <taxon>Apocynaceae</taxon>
        <taxon>Rauvolfioideae</taxon>
        <taxon>Vinceae</taxon>
        <taxon>Catharanthinae</taxon>
        <taxon>Catharanthus</taxon>
    </lineage>
</organism>
<sequence length="339" mass="36799">MGSCISIASSAEIHAAVAAPVDYARENVVQYQQDTSNKFRTVGSIFSHQGPKGLNQDSAILYQGYGNGNGNGMEDGDLCGVFDGHGSNGHFVSKLVRNRLPSLLLNQINASSNNTSPTYNNNSENFSNYWKEAFISAFKVMDKEVKLLENLDCSCSGTTAVVVLRQGENLIIANLGDSRAILATKTEDDGILPVQLTTDLKPGLPMEAERIRKCNGRVMALKEEAHIQRVWLPHQDSPGLAMSRAFGDFLLKNHGIIAIPDVSCHQLSPNDQFLVLATDGVWDVLTNEQVISIVSSAGNEEAAARAVVDASIAAWKKKFPNSKRDDSTVICLFLDKKTT</sequence>
<proteinExistence type="predicted"/>
<reference evidence="2" key="1">
    <citation type="journal article" date="2023" name="Nat. Plants">
        <title>Single-cell RNA sequencing provides a high-resolution roadmap for understanding the multicellular compartmentation of specialized metabolism.</title>
        <authorList>
            <person name="Sun S."/>
            <person name="Shen X."/>
            <person name="Li Y."/>
            <person name="Li Y."/>
            <person name="Wang S."/>
            <person name="Li R."/>
            <person name="Zhang H."/>
            <person name="Shen G."/>
            <person name="Guo B."/>
            <person name="Wei J."/>
            <person name="Xu J."/>
            <person name="St-Pierre B."/>
            <person name="Chen S."/>
            <person name="Sun C."/>
        </authorList>
    </citation>
    <scope>NUCLEOTIDE SEQUENCE [LARGE SCALE GENOMIC DNA]</scope>
</reference>
<dbReference type="EMBL" id="CM044708">
    <property type="protein sequence ID" value="KAI5647985.1"/>
    <property type="molecule type" value="Genomic_DNA"/>
</dbReference>
<evidence type="ECO:0000313" key="1">
    <source>
        <dbReference type="EMBL" id="KAI5647985.1"/>
    </source>
</evidence>
<name>A0ACB9ZKN2_CATRO</name>
<accession>A0ACB9ZKN2</accession>
<dbReference type="Proteomes" id="UP001060085">
    <property type="component" value="Linkage Group LG08"/>
</dbReference>